<evidence type="ECO:0000313" key="2">
    <source>
        <dbReference type="Proteomes" id="UP001149314"/>
    </source>
</evidence>
<accession>A0A9X3YBY5</accession>
<proteinExistence type="predicted"/>
<organism evidence="1 2">
    <name type="scientific">Leclercia adecarboxylata</name>
    <dbReference type="NCBI Taxonomy" id="83655"/>
    <lineage>
        <taxon>Bacteria</taxon>
        <taxon>Pseudomonadati</taxon>
        <taxon>Pseudomonadota</taxon>
        <taxon>Gammaproteobacteria</taxon>
        <taxon>Enterobacterales</taxon>
        <taxon>Enterobacteriaceae</taxon>
        <taxon>Leclercia</taxon>
    </lineage>
</organism>
<gene>
    <name evidence="1" type="ORF">OEZ79_13340</name>
</gene>
<name>A0A9X3YBY5_9ENTR</name>
<dbReference type="AlphaFoldDB" id="A0A9X3YBY5"/>
<sequence>QTVRGVVFSLSLWKREQTVRSVVCTLSLWERAGVRASGRTMPVVSRHPTMQTAQAQISRASALMPDS</sequence>
<dbReference type="Proteomes" id="UP001149314">
    <property type="component" value="Unassembled WGS sequence"/>
</dbReference>
<protein>
    <submittedName>
        <fullName evidence="1">Uncharacterized protein</fullName>
    </submittedName>
</protein>
<reference evidence="1" key="1">
    <citation type="journal article" date="2023" name="Genes Genomics">
        <title>Genomic insights of Leclercia adecarboxylata strains linked to an outbreak in public hospitals in Mexico.</title>
        <authorList>
            <person name="Barrios-Villa E."/>
            <person name="Pacheco-Flores B."/>
            <person name="Lozano-Zarain P."/>
            <person name="Del Campo-Ortega R."/>
            <person name="de Jesus Ascencio-Montiel I."/>
            <person name="Gonzalez-Leon M."/>
            <person name="Camorlinga-Ponce M."/>
            <person name="Gaytan Cervantes F.J."/>
            <person name="Gonzalez Torres C."/>
            <person name="Aguilar E."/>
            <person name="Gonzalez Ibarra J."/>
            <person name="Torres Lopez F.J."/>
            <person name="Rosas-Vargas H."/>
            <person name="Gonzalez-Bonilla C.R."/>
            <person name="Del Carmen Rocha-Gracia R."/>
        </authorList>
    </citation>
    <scope>NUCLEOTIDE SEQUENCE</scope>
    <source>
        <strain evidence="1">Lac40</strain>
    </source>
</reference>
<dbReference type="EMBL" id="JAOURS010000012">
    <property type="protein sequence ID" value="MDC6639224.1"/>
    <property type="molecule type" value="Genomic_DNA"/>
</dbReference>
<feature type="non-terminal residue" evidence="1">
    <location>
        <position position="1"/>
    </location>
</feature>
<dbReference type="RefSeq" id="WP_272708271.1">
    <property type="nucleotide sequence ID" value="NZ_JAOBPK010000013.1"/>
</dbReference>
<evidence type="ECO:0000313" key="1">
    <source>
        <dbReference type="EMBL" id="MDC6639224.1"/>
    </source>
</evidence>
<comment type="caution">
    <text evidence="1">The sequence shown here is derived from an EMBL/GenBank/DDBJ whole genome shotgun (WGS) entry which is preliminary data.</text>
</comment>